<feature type="domain" description="HIG1" evidence="8">
    <location>
        <begin position="6"/>
        <end position="97"/>
    </location>
</feature>
<dbReference type="VEuPathDB" id="FungiDB:Malapachy_3477"/>
<evidence type="ECO:0000256" key="6">
    <source>
        <dbReference type="SAM" id="MobiDB-lite"/>
    </source>
</evidence>
<dbReference type="Pfam" id="PF04588">
    <property type="entry name" value="HIG_1_N"/>
    <property type="match status" value="1"/>
</dbReference>
<gene>
    <name evidence="9" type="ORF">Malapachy_3477</name>
</gene>
<evidence type="ECO:0000313" key="9">
    <source>
        <dbReference type="EMBL" id="KOS15928.1"/>
    </source>
</evidence>
<dbReference type="OrthoDB" id="6604018at2759"/>
<dbReference type="InterPro" id="IPR007667">
    <property type="entry name" value="Hypoxia_induced_domain"/>
</dbReference>
<protein>
    <submittedName>
        <fullName evidence="9">Hig1 domain family member 2a-like protein</fullName>
    </submittedName>
</protein>
<feature type="region of interest" description="Disordered" evidence="6">
    <location>
        <begin position="157"/>
        <end position="207"/>
    </location>
</feature>
<dbReference type="RefSeq" id="XP_017993560.1">
    <property type="nucleotide sequence ID" value="XM_018137945.1"/>
</dbReference>
<comment type="caution">
    <text evidence="9">The sequence shown here is derived from an EMBL/GenBank/DDBJ whole genome shotgun (WGS) entry which is preliminary data.</text>
</comment>
<keyword evidence="10" id="KW-1185">Reference proteome</keyword>
<dbReference type="STRING" id="77020.A0A0M8MPV0"/>
<sequence length="207" mass="23228">MSDAPPAIDGFEPTVIVEETGTERLWRRMREDPLTPIGSVLTTIALTYASIQLRKGNRDKFQSALRWRVGFQAITVAAAAASLFYLKRPKSRVPPPGPDGKPQKLEPWNPEKAEARERASDDEHRARISHAQSRDAREDSAVRRMIEEAIKKREAEEAAAAEAKKKEAAAATPSPDAQPVDETVRERVHRLIPRLGQEKRSWTFTQS</sequence>
<dbReference type="AlphaFoldDB" id="A0A0M8MPV0"/>
<dbReference type="EMBL" id="LGAV01000001">
    <property type="protein sequence ID" value="KOS15928.1"/>
    <property type="molecule type" value="Genomic_DNA"/>
</dbReference>
<organism evidence="9 10">
    <name type="scientific">Malassezia pachydermatis</name>
    <dbReference type="NCBI Taxonomy" id="77020"/>
    <lineage>
        <taxon>Eukaryota</taxon>
        <taxon>Fungi</taxon>
        <taxon>Dikarya</taxon>
        <taxon>Basidiomycota</taxon>
        <taxon>Ustilaginomycotina</taxon>
        <taxon>Malasseziomycetes</taxon>
        <taxon>Malasseziales</taxon>
        <taxon>Malasseziaceae</taxon>
        <taxon>Malassezia</taxon>
    </lineage>
</organism>
<evidence type="ECO:0000313" key="10">
    <source>
        <dbReference type="Proteomes" id="UP000037751"/>
    </source>
</evidence>
<dbReference type="GO" id="GO:0031966">
    <property type="term" value="C:mitochondrial membrane"/>
    <property type="evidence" value="ECO:0007669"/>
    <property type="project" value="UniProtKB-SubCell"/>
</dbReference>
<dbReference type="PANTHER" id="PTHR12297">
    <property type="entry name" value="HYPOXIA-INDUCBILE GENE 1 HIG1 -RELATED"/>
    <property type="match status" value="1"/>
</dbReference>
<evidence type="ECO:0000256" key="1">
    <source>
        <dbReference type="ARBA" id="ARBA00004325"/>
    </source>
</evidence>
<keyword evidence="2 7" id="KW-0812">Transmembrane</keyword>
<reference evidence="9 10" key="1">
    <citation type="submission" date="2015-07" db="EMBL/GenBank/DDBJ databases">
        <title>Draft Genome Sequence of Malassezia furfur CBS1878 and Malassezia pachydermatis CBS1879.</title>
        <authorList>
            <person name="Triana S."/>
            <person name="Ohm R."/>
            <person name="Gonzalez A."/>
            <person name="DeCock H."/>
            <person name="Restrepo S."/>
            <person name="Celis A."/>
        </authorList>
    </citation>
    <scope>NUCLEOTIDE SEQUENCE [LARGE SCALE GENOMIC DNA]</scope>
    <source>
        <strain evidence="9 10">CBS 1879</strain>
    </source>
</reference>
<evidence type="ECO:0000256" key="3">
    <source>
        <dbReference type="ARBA" id="ARBA00022989"/>
    </source>
</evidence>
<feature type="transmembrane region" description="Helical" evidence="7">
    <location>
        <begin position="34"/>
        <end position="53"/>
    </location>
</feature>
<feature type="transmembrane region" description="Helical" evidence="7">
    <location>
        <begin position="65"/>
        <end position="86"/>
    </location>
</feature>
<evidence type="ECO:0000259" key="8">
    <source>
        <dbReference type="PROSITE" id="PS51503"/>
    </source>
</evidence>
<dbReference type="GeneID" id="28729821"/>
<proteinExistence type="predicted"/>
<keyword evidence="5 7" id="KW-0472">Membrane</keyword>
<dbReference type="Proteomes" id="UP000037751">
    <property type="component" value="Unassembled WGS sequence"/>
</dbReference>
<comment type="subcellular location">
    <subcellularLocation>
        <location evidence="1">Mitochondrion membrane</location>
    </subcellularLocation>
</comment>
<dbReference type="PROSITE" id="PS51503">
    <property type="entry name" value="HIG1"/>
    <property type="match status" value="1"/>
</dbReference>
<keyword evidence="4" id="KW-0496">Mitochondrion</keyword>
<feature type="compositionally biased region" description="Basic and acidic residues" evidence="6">
    <location>
        <begin position="157"/>
        <end position="168"/>
    </location>
</feature>
<evidence type="ECO:0000256" key="5">
    <source>
        <dbReference type="ARBA" id="ARBA00023136"/>
    </source>
</evidence>
<name>A0A0M8MPV0_9BASI</name>
<dbReference type="Gene3D" id="6.10.140.1320">
    <property type="match status" value="1"/>
</dbReference>
<feature type="region of interest" description="Disordered" evidence="6">
    <location>
        <begin position="89"/>
        <end position="142"/>
    </location>
</feature>
<feature type="compositionally biased region" description="Basic and acidic residues" evidence="6">
    <location>
        <begin position="101"/>
        <end position="142"/>
    </location>
</feature>
<keyword evidence="3 7" id="KW-1133">Transmembrane helix</keyword>
<evidence type="ECO:0000256" key="2">
    <source>
        <dbReference type="ARBA" id="ARBA00022692"/>
    </source>
</evidence>
<accession>A0A0M8MPV0</accession>
<dbReference type="PANTHER" id="PTHR12297:SF3">
    <property type="entry name" value="HIG1 DOMAIN FAMILY MEMBER 1A"/>
    <property type="match status" value="1"/>
</dbReference>
<dbReference type="GO" id="GO:0097250">
    <property type="term" value="P:mitochondrial respirasome assembly"/>
    <property type="evidence" value="ECO:0007669"/>
    <property type="project" value="TreeGrafter"/>
</dbReference>
<evidence type="ECO:0000256" key="7">
    <source>
        <dbReference type="SAM" id="Phobius"/>
    </source>
</evidence>
<evidence type="ECO:0000256" key="4">
    <source>
        <dbReference type="ARBA" id="ARBA00023128"/>
    </source>
</evidence>
<dbReference type="InterPro" id="IPR050355">
    <property type="entry name" value="RCF1"/>
</dbReference>